<comment type="caution">
    <text evidence="2">The sequence shown here is derived from an EMBL/GenBank/DDBJ whole genome shotgun (WGS) entry which is preliminary data.</text>
</comment>
<dbReference type="RefSeq" id="WP_413279166.1">
    <property type="nucleotide sequence ID" value="NZ_JBHFNT010000176.1"/>
</dbReference>
<proteinExistence type="predicted"/>
<feature type="transmembrane region" description="Helical" evidence="1">
    <location>
        <begin position="140"/>
        <end position="160"/>
    </location>
</feature>
<name>A0ABV4WPE5_9CYAN</name>
<feature type="transmembrane region" description="Helical" evidence="1">
    <location>
        <begin position="74"/>
        <end position="94"/>
    </location>
</feature>
<evidence type="ECO:0000313" key="3">
    <source>
        <dbReference type="Proteomes" id="UP001576780"/>
    </source>
</evidence>
<gene>
    <name evidence="2" type="ORF">ACE1CA_19915</name>
</gene>
<keyword evidence="1" id="KW-1133">Transmembrane helix</keyword>
<keyword evidence="3" id="KW-1185">Reference proteome</keyword>
<protein>
    <submittedName>
        <fullName evidence="2">DUF5357 family protein</fullName>
    </submittedName>
</protein>
<dbReference type="InterPro" id="IPR020360">
    <property type="entry name" value="Uncharacterised_alr2393"/>
</dbReference>
<dbReference type="Proteomes" id="UP001576780">
    <property type="component" value="Unassembled WGS sequence"/>
</dbReference>
<organism evidence="2 3">
    <name type="scientific">Floridaenema evergladense BLCC-F167</name>
    <dbReference type="NCBI Taxonomy" id="3153639"/>
    <lineage>
        <taxon>Bacteria</taxon>
        <taxon>Bacillati</taxon>
        <taxon>Cyanobacteriota</taxon>
        <taxon>Cyanophyceae</taxon>
        <taxon>Oscillatoriophycideae</taxon>
        <taxon>Aerosakkonematales</taxon>
        <taxon>Aerosakkonemataceae</taxon>
        <taxon>Floridanema</taxon>
        <taxon>Floridanema evergladense</taxon>
    </lineage>
</organism>
<reference evidence="2 3" key="1">
    <citation type="submission" date="2024-09" db="EMBL/GenBank/DDBJ databases">
        <title>Floridaenema gen nov. (Aerosakkonemataceae, Aerosakkonematales ord. nov., Cyanobacteria) from benthic tropical and subtropical fresh waters, with the description of four new species.</title>
        <authorList>
            <person name="Moretto J.A."/>
            <person name="Berthold D.E."/>
            <person name="Lefler F.W."/>
            <person name="Huang I.-S."/>
            <person name="Laughinghouse H. IV."/>
        </authorList>
    </citation>
    <scope>NUCLEOTIDE SEQUENCE [LARGE SCALE GENOMIC DNA]</scope>
    <source>
        <strain evidence="2 3">BLCC-F167</strain>
    </source>
</reference>
<keyword evidence="1" id="KW-0812">Transmembrane</keyword>
<keyword evidence="1" id="KW-0472">Membrane</keyword>
<accession>A0ABV4WPE5</accession>
<dbReference type="EMBL" id="JBHFNT010000176">
    <property type="protein sequence ID" value="MFB2836801.1"/>
    <property type="molecule type" value="Genomic_DNA"/>
</dbReference>
<dbReference type="Pfam" id="PF17310">
    <property type="entry name" value="DUF5357"/>
    <property type="match status" value="1"/>
</dbReference>
<sequence>MNKLIDNFLGLITLIKPPQTFSWQTLIYTSIFFWIIALLLGILTGNAKLQDTFSLLGCVIIISGYAWFTVERPFIVQGFSLSAWILVGVICLFITSVQPKFASFIWIVWPVLSAIVAAWPEFIAAGRKLNNLRNEQRFKLLIWFLIHLIFSCWIQFSLIIQGWILQYPSLLADDLSQSDFVVTIKSFSRPVTEGEKVLEAMERQLKTKLEGKSWVIAENWFRDTNQLEKLQNQAKQTLSKIEEKNLWKFNAKITDQKTGYNLLMVAEWQGPSSNPQGYLLKKVCQVNSVTRQPAPVNTKLRRERRNNNARVATASQVKITTIPVKVAKIQCQPVIK</sequence>
<evidence type="ECO:0000256" key="1">
    <source>
        <dbReference type="SAM" id="Phobius"/>
    </source>
</evidence>
<feature type="transmembrane region" description="Helical" evidence="1">
    <location>
        <begin position="26"/>
        <end position="45"/>
    </location>
</feature>
<feature type="transmembrane region" description="Helical" evidence="1">
    <location>
        <begin position="52"/>
        <end position="68"/>
    </location>
</feature>
<feature type="transmembrane region" description="Helical" evidence="1">
    <location>
        <begin position="101"/>
        <end position="120"/>
    </location>
</feature>
<evidence type="ECO:0000313" key="2">
    <source>
        <dbReference type="EMBL" id="MFB2836801.1"/>
    </source>
</evidence>